<keyword evidence="3" id="KW-1185">Reference proteome</keyword>
<feature type="region of interest" description="Disordered" evidence="1">
    <location>
        <begin position="116"/>
        <end position="135"/>
    </location>
</feature>
<accession>A0A9P8NTB7</accession>
<sequence length="263" mass="28931">MGMKSKQVREWLQGLLVGSLLSSFDLEESDSALVGRQGSLVGLICWLGDWGRRGRWLRSDQCPVFLVDLVSFVERAATGEEEDDQQSSEGSPSHTEHGRTHLGSDSGVVELVSHHHRNSGLTSHTGRTGDQTERHKEDNNLLQGFPAELEQQTDETHSGKHESHQNQWEREPGQVVVGISIAHKVLGQGSGVTKVVIWRQGLVRAQGTALTVRVRVVVGRVANTPESPSGNVASIANLGRLSLDPVKLVERERGHRTRENDEK</sequence>
<feature type="compositionally biased region" description="Basic and acidic residues" evidence="1">
    <location>
        <begin position="154"/>
        <end position="170"/>
    </location>
</feature>
<dbReference type="RefSeq" id="XP_046057689.1">
    <property type="nucleotide sequence ID" value="XM_046208551.1"/>
</dbReference>
<evidence type="ECO:0000313" key="3">
    <source>
        <dbReference type="Proteomes" id="UP000769157"/>
    </source>
</evidence>
<proteinExistence type="predicted"/>
<organism evidence="2 3">
    <name type="scientific">Ogataea philodendri</name>
    <dbReference type="NCBI Taxonomy" id="1378263"/>
    <lineage>
        <taxon>Eukaryota</taxon>
        <taxon>Fungi</taxon>
        <taxon>Dikarya</taxon>
        <taxon>Ascomycota</taxon>
        <taxon>Saccharomycotina</taxon>
        <taxon>Pichiomycetes</taxon>
        <taxon>Pichiales</taxon>
        <taxon>Pichiaceae</taxon>
        <taxon>Ogataea</taxon>
    </lineage>
</organism>
<feature type="region of interest" description="Disordered" evidence="1">
    <location>
        <begin position="78"/>
        <end position="103"/>
    </location>
</feature>
<dbReference type="GeneID" id="70239147"/>
<comment type="caution">
    <text evidence="2">The sequence shown here is derived from an EMBL/GenBank/DDBJ whole genome shotgun (WGS) entry which is preliminary data.</text>
</comment>
<protein>
    <submittedName>
        <fullName evidence="2">Uncharacterized protein</fullName>
    </submittedName>
</protein>
<name>A0A9P8NTB7_9ASCO</name>
<dbReference type="Proteomes" id="UP000769157">
    <property type="component" value="Unassembled WGS sequence"/>
</dbReference>
<reference evidence="2" key="1">
    <citation type="journal article" date="2021" name="Open Biol.">
        <title>Shared evolutionary footprints suggest mitochondrial oxidative damage underlies multiple complex I losses in fungi.</title>
        <authorList>
            <person name="Schikora-Tamarit M.A."/>
            <person name="Marcet-Houben M."/>
            <person name="Nosek J."/>
            <person name="Gabaldon T."/>
        </authorList>
    </citation>
    <scope>NUCLEOTIDE SEQUENCE</scope>
    <source>
        <strain evidence="2">CBS6075</strain>
    </source>
</reference>
<dbReference type="OrthoDB" id="3997085at2759"/>
<feature type="region of interest" description="Disordered" evidence="1">
    <location>
        <begin position="151"/>
        <end position="170"/>
    </location>
</feature>
<evidence type="ECO:0000256" key="1">
    <source>
        <dbReference type="SAM" id="MobiDB-lite"/>
    </source>
</evidence>
<gene>
    <name evidence="2" type="ORF">OGAPHI_007183</name>
</gene>
<evidence type="ECO:0000313" key="2">
    <source>
        <dbReference type="EMBL" id="KAH3659978.1"/>
    </source>
</evidence>
<reference evidence="2" key="2">
    <citation type="submission" date="2021-01" db="EMBL/GenBank/DDBJ databases">
        <authorList>
            <person name="Schikora-Tamarit M.A."/>
        </authorList>
    </citation>
    <scope>NUCLEOTIDE SEQUENCE</scope>
    <source>
        <strain evidence="2">CBS6075</strain>
    </source>
</reference>
<feature type="compositionally biased region" description="Polar residues" evidence="1">
    <location>
        <begin position="119"/>
        <end position="129"/>
    </location>
</feature>
<dbReference type="EMBL" id="JAEUBE010000511">
    <property type="protein sequence ID" value="KAH3659978.1"/>
    <property type="molecule type" value="Genomic_DNA"/>
</dbReference>
<dbReference type="AlphaFoldDB" id="A0A9P8NTB7"/>